<reference evidence="1" key="1">
    <citation type="submission" date="2015-07" db="EMBL/GenBank/DDBJ databases">
        <title>MeaNS - Measles Nucleotide Surveillance Program.</title>
        <authorList>
            <person name="Tran T."/>
            <person name="Druce J."/>
        </authorList>
    </citation>
    <scope>NUCLEOTIDE SEQUENCE</scope>
    <source>
        <strain evidence="1">UCB-OBI-ISO-001</strain>
        <tissue evidence="1">Gonad</tissue>
    </source>
</reference>
<evidence type="ECO:0000313" key="1">
    <source>
        <dbReference type="EMBL" id="KOF97186.1"/>
    </source>
</evidence>
<gene>
    <name evidence="1" type="ORF">OCBIM_22030967mg</name>
</gene>
<sequence length="87" mass="10096">MRCLRTISNIKPIHHIHNSKILRKCNISSIEVILIKIQVRLSDHLSRMSDIRIPSQLLFGKFPKGRSVGLQRKLKNNLKRCNIPFPS</sequence>
<name>A0A0L8I6S4_OCTBM</name>
<organism evidence="1">
    <name type="scientific">Octopus bimaculoides</name>
    <name type="common">California two-spotted octopus</name>
    <dbReference type="NCBI Taxonomy" id="37653"/>
    <lineage>
        <taxon>Eukaryota</taxon>
        <taxon>Metazoa</taxon>
        <taxon>Spiralia</taxon>
        <taxon>Lophotrochozoa</taxon>
        <taxon>Mollusca</taxon>
        <taxon>Cephalopoda</taxon>
        <taxon>Coleoidea</taxon>
        <taxon>Octopodiformes</taxon>
        <taxon>Octopoda</taxon>
        <taxon>Incirrata</taxon>
        <taxon>Octopodidae</taxon>
        <taxon>Octopus</taxon>
    </lineage>
</organism>
<protein>
    <submittedName>
        <fullName evidence="1">Uncharacterized protein</fullName>
    </submittedName>
</protein>
<accession>A0A0L8I6S4</accession>
<dbReference type="EMBL" id="KQ416379">
    <property type="protein sequence ID" value="KOF97186.1"/>
    <property type="molecule type" value="Genomic_DNA"/>
</dbReference>
<proteinExistence type="predicted"/>
<dbReference type="AlphaFoldDB" id="A0A0L8I6S4"/>